<dbReference type="PATRIC" id="fig|1196324.3.peg.3607"/>
<name>I8UAQ2_9BACL</name>
<dbReference type="STRING" id="1196324.A374_17674"/>
<dbReference type="eggNOG" id="COG0457">
    <property type="taxonomic scope" value="Bacteria"/>
</dbReference>
<proteinExistence type="predicted"/>
<dbReference type="Gene3D" id="1.25.40.10">
    <property type="entry name" value="Tetratricopeptide repeat domain"/>
    <property type="match status" value="1"/>
</dbReference>
<dbReference type="SUPFAM" id="SSF48452">
    <property type="entry name" value="TPR-like"/>
    <property type="match status" value="1"/>
</dbReference>
<protein>
    <submittedName>
        <fullName evidence="1">Tetratricopeptide domain-containing protein</fullName>
    </submittedName>
</protein>
<dbReference type="Pfam" id="PF18801">
    <property type="entry name" value="RapH_N"/>
    <property type="match status" value="1"/>
</dbReference>
<keyword evidence="2" id="KW-1185">Reference proteome</keyword>
<accession>I8UAQ2</accession>
<gene>
    <name evidence="1" type="ORF">A374_17674</name>
</gene>
<dbReference type="RefSeq" id="WP_007203604.1">
    <property type="nucleotide sequence ID" value="NZ_AKKV01000042.1"/>
</dbReference>
<dbReference type="OrthoDB" id="2957368at2"/>
<dbReference type="InterPro" id="IPR011990">
    <property type="entry name" value="TPR-like_helical_dom_sf"/>
</dbReference>
<dbReference type="AlphaFoldDB" id="I8UAQ2"/>
<dbReference type="SMART" id="SM00028">
    <property type="entry name" value="TPR"/>
    <property type="match status" value="4"/>
</dbReference>
<evidence type="ECO:0000313" key="1">
    <source>
        <dbReference type="EMBL" id="EIT83888.1"/>
    </source>
</evidence>
<dbReference type="InterPro" id="IPR019734">
    <property type="entry name" value="TPR_rpt"/>
</dbReference>
<evidence type="ECO:0000313" key="2">
    <source>
        <dbReference type="Proteomes" id="UP000004080"/>
    </source>
</evidence>
<comment type="caution">
    <text evidence="1">The sequence shown here is derived from an EMBL/GenBank/DDBJ whole genome shotgun (WGS) entry which is preliminary data.</text>
</comment>
<reference evidence="1 2" key="1">
    <citation type="journal article" date="2012" name="J. Bacteriol.">
        <title>Genome of Bacillus macauensis ZFHKF-1, a Long-Chain-Forming Bacterium.</title>
        <authorList>
            <person name="Cai L."/>
            <person name="Zhang T."/>
        </authorList>
    </citation>
    <scope>NUCLEOTIDE SEQUENCE [LARGE SCALE GENOMIC DNA]</scope>
    <source>
        <strain evidence="1 2">ZFHKF-1</strain>
    </source>
</reference>
<organism evidence="1 2">
    <name type="scientific">Fictibacillus macauensis ZFHKF-1</name>
    <dbReference type="NCBI Taxonomy" id="1196324"/>
    <lineage>
        <taxon>Bacteria</taxon>
        <taxon>Bacillati</taxon>
        <taxon>Bacillota</taxon>
        <taxon>Bacilli</taxon>
        <taxon>Bacillales</taxon>
        <taxon>Fictibacillaceae</taxon>
        <taxon>Fictibacillus</taxon>
    </lineage>
</organism>
<dbReference type="Proteomes" id="UP000004080">
    <property type="component" value="Unassembled WGS sequence"/>
</dbReference>
<dbReference type="EMBL" id="AKKV01000042">
    <property type="protein sequence ID" value="EIT83888.1"/>
    <property type="molecule type" value="Genomic_DNA"/>
</dbReference>
<sequence length="362" mass="43005">MGIETLSKEQTLWPLLSNWYFEIRVRDFTKAGQLKDEIDDRLRTMEIAHNKTLFMYYTLLEFRYQLLLENMEVASQLLETIETLQATETFLSYYYHFFKAIYEMMLENYDEAHQQFDRAKVLLMKLPEEEGDDRAEFYYKVAGYYYQINQPLLALHSASKAADLFETENVEILKAGCENIMGLACVMLKEYAQAEEHFFSGLDLVIKHNDQELVSWFRFNLGFLYSEQNLLPAAIRHLSEVYQHQFRPHKTAYLLALSHYKMGDKEYAEQLIDEGLIHCSQNSSDEYKHHLLLLRMFRSKISESTLLEALQYFEKEELWAFIQQYAEEAAIYYLKTDKERSCHYFEIAYDAKQKIIEKGALK</sequence>